<proteinExistence type="predicted"/>
<evidence type="ECO:0000313" key="3">
    <source>
        <dbReference type="Proteomes" id="UP000232003"/>
    </source>
</evidence>
<dbReference type="Proteomes" id="UP000232003">
    <property type="component" value="Chromosome"/>
</dbReference>
<evidence type="ECO:0000256" key="1">
    <source>
        <dbReference type="SAM" id="MobiDB-lite"/>
    </source>
</evidence>
<reference evidence="2 3" key="1">
    <citation type="submission" date="2017-11" db="EMBL/GenBank/DDBJ databases">
        <title>Complete genome of a free-living desiccation-tolerant cyanobacterium and its photosynthetic adaptation to extreme terrestrial habitat.</title>
        <authorList>
            <person name="Shang J."/>
        </authorList>
    </citation>
    <scope>NUCLEOTIDE SEQUENCE [LARGE SCALE GENOMIC DNA]</scope>
    <source>
        <strain evidence="2 3">CCNUN1</strain>
    </source>
</reference>
<feature type="compositionally biased region" description="Low complexity" evidence="1">
    <location>
        <begin position="7"/>
        <end position="16"/>
    </location>
</feature>
<organism evidence="2 3">
    <name type="scientific">Nostoc flagelliforme CCNUN1</name>
    <dbReference type="NCBI Taxonomy" id="2038116"/>
    <lineage>
        <taxon>Bacteria</taxon>
        <taxon>Bacillati</taxon>
        <taxon>Cyanobacteriota</taxon>
        <taxon>Cyanophyceae</taxon>
        <taxon>Nostocales</taxon>
        <taxon>Nostocaceae</taxon>
        <taxon>Nostoc</taxon>
    </lineage>
</organism>
<dbReference type="AlphaFoldDB" id="A0A2K8SXZ1"/>
<feature type="compositionally biased region" description="Pro residues" evidence="1">
    <location>
        <begin position="17"/>
        <end position="27"/>
    </location>
</feature>
<protein>
    <submittedName>
        <fullName evidence="2">Uncharacterized protein</fullName>
    </submittedName>
</protein>
<accession>A0A2K8SXZ1</accession>
<sequence length="56" mass="6234">MNFELISPLSRLSPSSSPAPPAPPAPSSLPLLLKWKKRCEETSQRFFQEGIILSRP</sequence>
<dbReference type="KEGG" id="nfl:COO91_06327"/>
<dbReference type="EMBL" id="CP024785">
    <property type="protein sequence ID" value="AUB40318.1"/>
    <property type="molecule type" value="Genomic_DNA"/>
</dbReference>
<name>A0A2K8SXZ1_9NOSO</name>
<keyword evidence="3" id="KW-1185">Reference proteome</keyword>
<feature type="region of interest" description="Disordered" evidence="1">
    <location>
        <begin position="1"/>
        <end position="27"/>
    </location>
</feature>
<evidence type="ECO:0000313" key="2">
    <source>
        <dbReference type="EMBL" id="AUB40318.1"/>
    </source>
</evidence>
<gene>
    <name evidence="2" type="ORF">COO91_06327</name>
</gene>